<feature type="transmembrane region" description="Helical" evidence="1">
    <location>
        <begin position="218"/>
        <end position="239"/>
    </location>
</feature>
<dbReference type="InterPro" id="IPR010539">
    <property type="entry name" value="BaxI_1-like"/>
</dbReference>
<evidence type="ECO:0000313" key="2">
    <source>
        <dbReference type="EMBL" id="ROP44017.1"/>
    </source>
</evidence>
<keyword evidence="1" id="KW-0812">Transmembrane</keyword>
<keyword evidence="1" id="KW-0472">Membrane</keyword>
<evidence type="ECO:0000256" key="1">
    <source>
        <dbReference type="SAM" id="Phobius"/>
    </source>
</evidence>
<comment type="caution">
    <text evidence="2">The sequence shown here is derived from an EMBL/GenBank/DDBJ whole genome shotgun (WGS) entry which is preliminary data.</text>
</comment>
<keyword evidence="1" id="KW-1133">Transmembrane helix</keyword>
<dbReference type="Proteomes" id="UP000276232">
    <property type="component" value="Unassembled WGS sequence"/>
</dbReference>
<accession>A0A3N1HNC0</accession>
<dbReference type="PIRSF" id="PIRSF009160">
    <property type="entry name" value="UCP009160"/>
    <property type="match status" value="1"/>
</dbReference>
<name>A0A3N1HNC0_9ACTN</name>
<dbReference type="Pfam" id="PF12811">
    <property type="entry name" value="BaxI_1"/>
    <property type="match status" value="1"/>
</dbReference>
<dbReference type="AlphaFoldDB" id="A0A3N1HNC0"/>
<dbReference type="InParanoid" id="A0A3N1HNC0"/>
<dbReference type="RefSeq" id="WP_123379651.1">
    <property type="nucleotide sequence ID" value="NZ_RJKN01000003.1"/>
</dbReference>
<keyword evidence="3" id="KW-1185">Reference proteome</keyword>
<dbReference type="EMBL" id="RJKN01000003">
    <property type="protein sequence ID" value="ROP44017.1"/>
    <property type="molecule type" value="Genomic_DNA"/>
</dbReference>
<feature type="transmembrane region" description="Helical" evidence="1">
    <location>
        <begin position="185"/>
        <end position="206"/>
    </location>
</feature>
<protein>
    <submittedName>
        <fullName evidence="2">Putative YccA/Bax inhibitor family protein</fullName>
    </submittedName>
</protein>
<evidence type="ECO:0000313" key="3">
    <source>
        <dbReference type="Proteomes" id="UP000276232"/>
    </source>
</evidence>
<sequence>MQSHNPAFRNDRAFAQGGYASFDTDRRSGGQAPRWGGSGAGQDVTPEQLQEMYAQPSAGGAQTGRMTYDDVVVRTGALFSALVVSAAAVWTLTEPGTALGLALPAMLVAVGLSFFISFSKKVRVGAMFAYAVLVGAALGGISQAFETMWGGIVAQAVVGTLGAFAAMLVAYKTKLIRATPKFQKFMFIAVIGYGVFLLINLGFALFGGVSAFSSPFGWIIGLVGVSLASLMLILDFDFIEQGVKNGLPQPYAWRAAFGLVTTLVWLYVEMLRLLSILRGGE</sequence>
<reference evidence="2 3" key="1">
    <citation type="journal article" date="2015" name="Stand. Genomic Sci.">
        <title>Genomic Encyclopedia of Bacterial and Archaeal Type Strains, Phase III: the genomes of soil and plant-associated and newly described type strains.</title>
        <authorList>
            <person name="Whitman W.B."/>
            <person name="Woyke T."/>
            <person name="Klenk H.P."/>
            <person name="Zhou Y."/>
            <person name="Lilburn T.G."/>
            <person name="Beck B.J."/>
            <person name="De Vos P."/>
            <person name="Vandamme P."/>
            <person name="Eisen J.A."/>
            <person name="Garrity G."/>
            <person name="Hugenholtz P."/>
            <person name="Kyrpides N.C."/>
        </authorList>
    </citation>
    <scope>NUCLEOTIDE SEQUENCE [LARGE SCALE GENOMIC DNA]</scope>
    <source>
        <strain evidence="2 3">CECT 7306</strain>
    </source>
</reference>
<proteinExistence type="predicted"/>
<feature type="transmembrane region" description="Helical" evidence="1">
    <location>
        <begin position="251"/>
        <end position="268"/>
    </location>
</feature>
<feature type="transmembrane region" description="Helical" evidence="1">
    <location>
        <begin position="71"/>
        <end position="92"/>
    </location>
</feature>
<dbReference type="PANTHER" id="PTHR41282:SF1">
    <property type="entry name" value="CONSERVED TRANSMEMBRANE PROTEIN-RELATED"/>
    <property type="match status" value="1"/>
</dbReference>
<organism evidence="2 3">
    <name type="scientific">Pseudokineococcus lusitanus</name>
    <dbReference type="NCBI Taxonomy" id="763993"/>
    <lineage>
        <taxon>Bacteria</taxon>
        <taxon>Bacillati</taxon>
        <taxon>Actinomycetota</taxon>
        <taxon>Actinomycetes</taxon>
        <taxon>Kineosporiales</taxon>
        <taxon>Kineosporiaceae</taxon>
        <taxon>Pseudokineococcus</taxon>
    </lineage>
</organism>
<gene>
    <name evidence="2" type="ORF">EDC03_1614</name>
</gene>
<feature type="transmembrane region" description="Helical" evidence="1">
    <location>
        <begin position="98"/>
        <end position="118"/>
    </location>
</feature>
<dbReference type="OrthoDB" id="116480at2"/>
<feature type="transmembrane region" description="Helical" evidence="1">
    <location>
        <begin position="125"/>
        <end position="145"/>
    </location>
</feature>
<feature type="transmembrane region" description="Helical" evidence="1">
    <location>
        <begin position="151"/>
        <end position="173"/>
    </location>
</feature>
<dbReference type="PANTHER" id="PTHR41282">
    <property type="entry name" value="CONSERVED TRANSMEMBRANE PROTEIN-RELATED"/>
    <property type="match status" value="1"/>
</dbReference>